<dbReference type="GO" id="GO:0005886">
    <property type="term" value="C:plasma membrane"/>
    <property type="evidence" value="ECO:0007669"/>
    <property type="project" value="UniProtKB-SubCell"/>
</dbReference>
<name>A0A1G6PHX5_9BACT</name>
<dbReference type="PANTHER" id="PTHR30250:SF11">
    <property type="entry name" value="O-ANTIGEN TRANSPORTER-RELATED"/>
    <property type="match status" value="1"/>
</dbReference>
<dbReference type="AlphaFoldDB" id="A0A1G6PHX5"/>
<evidence type="ECO:0000256" key="6">
    <source>
        <dbReference type="SAM" id="Phobius"/>
    </source>
</evidence>
<feature type="transmembrane region" description="Helical" evidence="6">
    <location>
        <begin position="419"/>
        <end position="436"/>
    </location>
</feature>
<dbReference type="RefSeq" id="WP_091405043.1">
    <property type="nucleotide sequence ID" value="NZ_FMYV01000008.1"/>
</dbReference>
<dbReference type="InterPro" id="IPR050833">
    <property type="entry name" value="Poly_Biosynth_Transport"/>
</dbReference>
<evidence type="ECO:0000313" key="7">
    <source>
        <dbReference type="EMBL" id="SDC79753.1"/>
    </source>
</evidence>
<keyword evidence="3 6" id="KW-0812">Transmembrane</keyword>
<feature type="transmembrane region" description="Helical" evidence="6">
    <location>
        <begin position="216"/>
        <end position="233"/>
    </location>
</feature>
<feature type="transmembrane region" description="Helical" evidence="6">
    <location>
        <begin position="122"/>
        <end position="139"/>
    </location>
</feature>
<evidence type="ECO:0000256" key="4">
    <source>
        <dbReference type="ARBA" id="ARBA00022989"/>
    </source>
</evidence>
<reference evidence="7 8" key="1">
    <citation type="submission" date="2016-10" db="EMBL/GenBank/DDBJ databases">
        <authorList>
            <person name="de Groot N.N."/>
        </authorList>
    </citation>
    <scope>NUCLEOTIDE SEQUENCE [LARGE SCALE GENOMIC DNA]</scope>
    <source>
        <strain evidence="7 8">WG14</strain>
    </source>
</reference>
<dbReference type="Pfam" id="PF13440">
    <property type="entry name" value="Polysacc_synt_3"/>
    <property type="match status" value="1"/>
</dbReference>
<evidence type="ECO:0000256" key="2">
    <source>
        <dbReference type="ARBA" id="ARBA00022475"/>
    </source>
</evidence>
<feature type="transmembrane region" description="Helical" evidence="6">
    <location>
        <begin position="389"/>
        <end position="407"/>
    </location>
</feature>
<keyword evidence="8" id="KW-1185">Reference proteome</keyword>
<keyword evidence="5 6" id="KW-0472">Membrane</keyword>
<proteinExistence type="predicted"/>
<feature type="transmembrane region" description="Helical" evidence="6">
    <location>
        <begin position="44"/>
        <end position="64"/>
    </location>
</feature>
<evidence type="ECO:0000313" key="8">
    <source>
        <dbReference type="Proteomes" id="UP000199322"/>
    </source>
</evidence>
<feature type="transmembrane region" description="Helical" evidence="6">
    <location>
        <begin position="151"/>
        <end position="171"/>
    </location>
</feature>
<feature type="transmembrane region" description="Helical" evidence="6">
    <location>
        <begin position="442"/>
        <end position="461"/>
    </location>
</feature>
<evidence type="ECO:0000256" key="5">
    <source>
        <dbReference type="ARBA" id="ARBA00023136"/>
    </source>
</evidence>
<feature type="transmembrane region" description="Helical" evidence="6">
    <location>
        <begin position="12"/>
        <end position="32"/>
    </location>
</feature>
<feature type="transmembrane region" description="Helical" evidence="6">
    <location>
        <begin position="331"/>
        <end position="348"/>
    </location>
</feature>
<feature type="transmembrane region" description="Helical" evidence="6">
    <location>
        <begin position="253"/>
        <end position="279"/>
    </location>
</feature>
<feature type="transmembrane region" description="Helical" evidence="6">
    <location>
        <begin position="291"/>
        <end position="311"/>
    </location>
</feature>
<keyword evidence="4 6" id="KW-1133">Transmembrane helix</keyword>
<feature type="transmembrane region" description="Helical" evidence="6">
    <location>
        <begin position="177"/>
        <end position="196"/>
    </location>
</feature>
<feature type="transmembrane region" description="Helical" evidence="6">
    <location>
        <begin position="90"/>
        <end position="110"/>
    </location>
</feature>
<gene>
    <name evidence="7" type="ORF">SAMN04488588_1816</name>
</gene>
<protein>
    <submittedName>
        <fullName evidence="7">Membrane protein involved in the export of O-antigen and teichoic acid</fullName>
    </submittedName>
</protein>
<comment type="subcellular location">
    <subcellularLocation>
        <location evidence="1">Cell membrane</location>
        <topology evidence="1">Multi-pass membrane protein</topology>
    </subcellularLocation>
</comment>
<feature type="transmembrane region" description="Helical" evidence="6">
    <location>
        <begin position="360"/>
        <end position="383"/>
    </location>
</feature>
<dbReference type="EMBL" id="FMYV01000008">
    <property type="protein sequence ID" value="SDC79753.1"/>
    <property type="molecule type" value="Genomic_DNA"/>
</dbReference>
<evidence type="ECO:0000256" key="3">
    <source>
        <dbReference type="ARBA" id="ARBA00022692"/>
    </source>
</evidence>
<evidence type="ECO:0000256" key="1">
    <source>
        <dbReference type="ARBA" id="ARBA00004651"/>
    </source>
</evidence>
<dbReference type="STRING" id="28234.SAMN04488588_1816"/>
<organism evidence="7 8">
    <name type="scientific">Geotoga petraea</name>
    <dbReference type="NCBI Taxonomy" id="28234"/>
    <lineage>
        <taxon>Bacteria</taxon>
        <taxon>Thermotogati</taxon>
        <taxon>Thermotogota</taxon>
        <taxon>Thermotogae</taxon>
        <taxon>Petrotogales</taxon>
        <taxon>Petrotogaceae</taxon>
        <taxon>Geotoga</taxon>
    </lineage>
</organism>
<dbReference type="Proteomes" id="UP000199322">
    <property type="component" value="Unassembled WGS sequence"/>
</dbReference>
<sequence>MSRAKLFVENFLAYGFINVLNKIIPLLLLPVITRLLPNTEAFGFFDMFNLIIGFGTPLAVMGLYDAMFREYFEKDDQQYKYDVTTTTQRIILFNSIIISIVLIVFSSFFSNLFFGVSEHSNIIMFASVALLFSANRSPIQAPTRMENKRKIFVISGLLESGGYYLLSILLINLGFSYYGLIYAKIMTIPVLVLFFWFQNKKFFLKGKFNKKIAKELLKIGLPLTPVFLIYWVYRSMDRIMITNILGTSELGVYALGAKYAMVSQLIYTAFAGGWQYFAFSTMKDNDYKKMLGNIWEVLFIISTYFFILMFLFKDIIFKLLFEGDFVRGVEVFPFLVLAPLLLMLYQILGTQFQVTKKTYLSPLVLSIGVVVNILLNLYLIPIIGIKGAALATVMGYVISLLVTVIVVMNKKLITFRKRIYINILTFSILFVFYYFYFNDYKITIIVSILYIIISAISYFKIIKNYIKKLRR</sequence>
<dbReference type="PANTHER" id="PTHR30250">
    <property type="entry name" value="PST FAMILY PREDICTED COLANIC ACID TRANSPORTER"/>
    <property type="match status" value="1"/>
</dbReference>
<keyword evidence="2" id="KW-1003">Cell membrane</keyword>
<accession>A0A1G6PHX5</accession>